<dbReference type="GO" id="GO:0015421">
    <property type="term" value="F:ABC-type oligopeptide transporter activity"/>
    <property type="evidence" value="ECO:0007669"/>
    <property type="project" value="TreeGrafter"/>
</dbReference>
<dbReference type="InterPro" id="IPR027417">
    <property type="entry name" value="P-loop_NTPase"/>
</dbReference>
<gene>
    <name evidence="14" type="ORF">CAG99_07225</name>
</gene>
<feature type="transmembrane region" description="Helical" evidence="11">
    <location>
        <begin position="152"/>
        <end position="174"/>
    </location>
</feature>
<dbReference type="Gene3D" id="1.20.1560.10">
    <property type="entry name" value="ABC transporter type 1, transmembrane domain"/>
    <property type="match status" value="2"/>
</dbReference>
<feature type="transmembrane region" description="Helical" evidence="11">
    <location>
        <begin position="80"/>
        <end position="99"/>
    </location>
</feature>
<evidence type="ECO:0000256" key="1">
    <source>
        <dbReference type="ARBA" id="ARBA00004651"/>
    </source>
</evidence>
<dbReference type="SUPFAM" id="SSF90123">
    <property type="entry name" value="ABC transporter transmembrane region"/>
    <property type="match status" value="2"/>
</dbReference>
<feature type="transmembrane region" description="Helical" evidence="11">
    <location>
        <begin position="792"/>
        <end position="819"/>
    </location>
</feature>
<feature type="transmembrane region" description="Helical" evidence="11">
    <location>
        <begin position="43"/>
        <end position="68"/>
    </location>
</feature>
<feature type="transmembrane region" description="Helical" evidence="11">
    <location>
        <begin position="825"/>
        <end position="843"/>
    </location>
</feature>
<feature type="transmembrane region" description="Helical" evidence="11">
    <location>
        <begin position="718"/>
        <end position="739"/>
    </location>
</feature>
<dbReference type="InterPro" id="IPR003593">
    <property type="entry name" value="AAA+_ATPase"/>
</dbReference>
<dbReference type="InterPro" id="IPR011527">
    <property type="entry name" value="ABC1_TM_dom"/>
</dbReference>
<dbReference type="Pfam" id="PF00664">
    <property type="entry name" value="ABC_membrane"/>
    <property type="match status" value="2"/>
</dbReference>
<dbReference type="SMART" id="SM00382">
    <property type="entry name" value="AAA"/>
    <property type="match status" value="2"/>
</dbReference>
<feature type="transmembrane region" description="Helical" evidence="11">
    <location>
        <begin position="265"/>
        <end position="287"/>
    </location>
</feature>
<feature type="transmembrane region" description="Helical" evidence="11">
    <location>
        <begin position="293"/>
        <end position="316"/>
    </location>
</feature>
<keyword evidence="2" id="KW-0813">Transport</keyword>
<dbReference type="PROSITE" id="PS00211">
    <property type="entry name" value="ABC_TRANSPORTER_1"/>
    <property type="match status" value="1"/>
</dbReference>
<dbReference type="PANTHER" id="PTHR43394">
    <property type="entry name" value="ATP-DEPENDENT PERMEASE MDL1, MITOCHONDRIAL"/>
    <property type="match status" value="1"/>
</dbReference>
<keyword evidence="7 11" id="KW-1133">Transmembrane helix</keyword>
<feature type="domain" description="ABC transmembrane type-1" evidence="13">
    <location>
        <begin position="44"/>
        <end position="324"/>
    </location>
</feature>
<dbReference type="PANTHER" id="PTHR43394:SF1">
    <property type="entry name" value="ATP-BINDING CASSETTE SUB-FAMILY B MEMBER 10, MITOCHONDRIAL"/>
    <property type="match status" value="1"/>
</dbReference>
<evidence type="ECO:0000313" key="15">
    <source>
        <dbReference type="Proteomes" id="UP000194218"/>
    </source>
</evidence>
<dbReference type="FunFam" id="3.40.50.300:FF:000299">
    <property type="entry name" value="ABC transporter ATP-binding protein/permease"/>
    <property type="match status" value="2"/>
</dbReference>
<keyword evidence="4 11" id="KW-0812">Transmembrane</keyword>
<feature type="transmembrane region" description="Helical" evidence="11">
    <location>
        <begin position="180"/>
        <end position="196"/>
    </location>
</feature>
<proteinExistence type="inferred from homology"/>
<dbReference type="AlphaFoldDB" id="A0A1W7CV42"/>
<accession>A0A1W7CV42</accession>
<evidence type="ECO:0000256" key="5">
    <source>
        <dbReference type="ARBA" id="ARBA00022741"/>
    </source>
</evidence>
<keyword evidence="5" id="KW-0547">Nucleotide-binding</keyword>
<evidence type="ECO:0000256" key="10">
    <source>
        <dbReference type="SAM" id="MobiDB-lite"/>
    </source>
</evidence>
<evidence type="ECO:0000313" key="14">
    <source>
        <dbReference type="EMBL" id="ARQ68671.1"/>
    </source>
</evidence>
<dbReference type="InterPro" id="IPR036640">
    <property type="entry name" value="ABC1_TM_sf"/>
</dbReference>
<dbReference type="GO" id="GO:0005886">
    <property type="term" value="C:plasma membrane"/>
    <property type="evidence" value="ECO:0007669"/>
    <property type="project" value="UniProtKB-SubCell"/>
</dbReference>
<comment type="subcellular location">
    <subcellularLocation>
        <location evidence="1">Cell membrane</location>
        <topology evidence="1">Multi-pass membrane protein</topology>
    </subcellularLocation>
</comment>
<dbReference type="Proteomes" id="UP000194218">
    <property type="component" value="Chromosome"/>
</dbReference>
<feature type="transmembrane region" description="Helical" evidence="11">
    <location>
        <begin position="685"/>
        <end position="706"/>
    </location>
</feature>
<evidence type="ECO:0000259" key="13">
    <source>
        <dbReference type="PROSITE" id="PS50929"/>
    </source>
</evidence>
<feature type="compositionally biased region" description="Low complexity" evidence="10">
    <location>
        <begin position="614"/>
        <end position="632"/>
    </location>
</feature>
<dbReference type="GO" id="GO:0005524">
    <property type="term" value="F:ATP binding"/>
    <property type="evidence" value="ECO:0007669"/>
    <property type="project" value="UniProtKB-KW"/>
</dbReference>
<evidence type="ECO:0000256" key="7">
    <source>
        <dbReference type="ARBA" id="ARBA00022989"/>
    </source>
</evidence>
<keyword evidence="8 11" id="KW-0472">Membrane</keyword>
<dbReference type="OrthoDB" id="9806127at2"/>
<comment type="similarity">
    <text evidence="9">Belongs to the ABC transporter superfamily. Lipid exporter (TC 3.A.1.106) family.</text>
</comment>
<feature type="region of interest" description="Disordered" evidence="10">
    <location>
        <begin position="598"/>
        <end position="639"/>
    </location>
</feature>
<evidence type="ECO:0000256" key="6">
    <source>
        <dbReference type="ARBA" id="ARBA00022840"/>
    </source>
</evidence>
<dbReference type="CDD" id="cd18543">
    <property type="entry name" value="ABC_6TM_Rv0194_D1_like"/>
    <property type="match status" value="1"/>
</dbReference>
<dbReference type="FunFam" id="1.20.1560.10:FF:000065">
    <property type="entry name" value="ABC transporter ATP-binding protein/permease"/>
    <property type="match status" value="1"/>
</dbReference>
<dbReference type="PROSITE" id="PS50893">
    <property type="entry name" value="ABC_TRANSPORTER_2"/>
    <property type="match status" value="2"/>
</dbReference>
<dbReference type="InterPro" id="IPR003439">
    <property type="entry name" value="ABC_transporter-like_ATP-bd"/>
</dbReference>
<evidence type="ECO:0000256" key="4">
    <source>
        <dbReference type="ARBA" id="ARBA00022692"/>
    </source>
</evidence>
<evidence type="ECO:0000256" key="11">
    <source>
        <dbReference type="SAM" id="Phobius"/>
    </source>
</evidence>
<keyword evidence="3" id="KW-1003">Cell membrane</keyword>
<evidence type="ECO:0000256" key="9">
    <source>
        <dbReference type="ARBA" id="ARBA00061644"/>
    </source>
</evidence>
<dbReference type="KEGG" id="smao:CAG99_07225"/>
<feature type="domain" description="ABC transmembrane type-1" evidence="13">
    <location>
        <begin position="686"/>
        <end position="968"/>
    </location>
</feature>
<keyword evidence="15" id="KW-1185">Reference proteome</keyword>
<name>A0A1W7CV42_9ACTN</name>
<keyword evidence="6 14" id="KW-0067">ATP-binding</keyword>
<dbReference type="EMBL" id="CP021121">
    <property type="protein sequence ID" value="ARQ68671.1"/>
    <property type="molecule type" value="Genomic_DNA"/>
</dbReference>
<feature type="domain" description="ABC transporter" evidence="12">
    <location>
        <begin position="359"/>
        <end position="593"/>
    </location>
</feature>
<evidence type="ECO:0000259" key="12">
    <source>
        <dbReference type="PROSITE" id="PS50893"/>
    </source>
</evidence>
<evidence type="ECO:0000256" key="2">
    <source>
        <dbReference type="ARBA" id="ARBA00022448"/>
    </source>
</evidence>
<evidence type="ECO:0000256" key="3">
    <source>
        <dbReference type="ARBA" id="ARBA00022475"/>
    </source>
</evidence>
<dbReference type="GO" id="GO:0016887">
    <property type="term" value="F:ATP hydrolysis activity"/>
    <property type="evidence" value="ECO:0007669"/>
    <property type="project" value="InterPro"/>
</dbReference>
<evidence type="ECO:0000256" key="8">
    <source>
        <dbReference type="ARBA" id="ARBA00023136"/>
    </source>
</evidence>
<dbReference type="Pfam" id="PF00005">
    <property type="entry name" value="ABC_tran"/>
    <property type="match status" value="2"/>
</dbReference>
<dbReference type="InterPro" id="IPR017871">
    <property type="entry name" value="ABC_transporter-like_CS"/>
</dbReference>
<dbReference type="CDD" id="cd18546">
    <property type="entry name" value="ABC_6TM_Rv0194_D2_like"/>
    <property type="match status" value="1"/>
</dbReference>
<dbReference type="PROSITE" id="PS50929">
    <property type="entry name" value="ABC_TM1F"/>
    <property type="match status" value="2"/>
</dbReference>
<protein>
    <submittedName>
        <fullName evidence="14">ABC transporter ATP-binding protein</fullName>
    </submittedName>
</protein>
<reference evidence="14 15" key="1">
    <citation type="submission" date="2017-05" db="EMBL/GenBank/DDBJ databases">
        <title>Complete genome sequence of Streptomyces sp. SCSIO 03032 revealed the diverse biosynthetic pathways for its bioactive secondary metabolites.</title>
        <authorList>
            <person name="Ma L."/>
            <person name="Zhu Y."/>
            <person name="Zhang W."/>
            <person name="Zhang G."/>
            <person name="Tian X."/>
            <person name="Zhang S."/>
            <person name="Zhang C."/>
        </authorList>
    </citation>
    <scope>NUCLEOTIDE SEQUENCE [LARGE SCALE GENOMIC DNA]</scope>
    <source>
        <strain evidence="14 15">SCSIO 03032</strain>
    </source>
</reference>
<feature type="domain" description="ABC transporter" evidence="12">
    <location>
        <begin position="1002"/>
        <end position="1236"/>
    </location>
</feature>
<feature type="transmembrane region" description="Helical" evidence="11">
    <location>
        <begin position="904"/>
        <end position="929"/>
    </location>
</feature>
<feature type="transmembrane region" description="Helical" evidence="11">
    <location>
        <begin position="935"/>
        <end position="953"/>
    </location>
</feature>
<organism evidence="14 15">
    <name type="scientific">Streptomyces marincola</name>
    <dbReference type="NCBI Taxonomy" id="2878388"/>
    <lineage>
        <taxon>Bacteria</taxon>
        <taxon>Bacillati</taxon>
        <taxon>Actinomycetota</taxon>
        <taxon>Actinomycetes</taxon>
        <taxon>Kitasatosporales</taxon>
        <taxon>Streptomycetaceae</taxon>
        <taxon>Streptomyces</taxon>
    </lineage>
</organism>
<sequence length="1246" mass="133191">MKRQARGVGDCGVHGTGGAVVTTRDGGWIRRLTAYCWRYRRNLLISLGASLVGMGVMALMPLIIKVVIDDVVLGEQGGLGQWIGLLVGAAVVVYALTFVRRYYGGRLGIDVQHDLRTEMFRSLTRLDGRRQDELSTGQVIGRATSDLQLIQGLLFMMPVTIGNLMLFAVSLVVMLTLSPPLTLIALAVAPALWFVARRSRTRLFPATWVAQNEASAVAGVVDGAITGVRVVKGFGQEEQETGKLRAAGRKLFAARLRTVRLSARYTPLLQAVPSLGQVGMLALGGWMATEGRITLGTFVAFSTYLAQLVGPVRMLTVILTMGQQARAGVERVLELIDTEPEIREAPDARELPADAPATVEFDRVSFGYGAGRPVLNDLSLRIEPGETLAVVGPSGSGKSTVSLLLPRFYDPDGGSVLVGGEDVRRLTYDSLRSAIGLVPENSFLFSDTIRANLAYGHPEATDEQVRAAARAAQADGFISALPDGYDTVVGEQGLTLSGGQRQRVALARAILTDPRLLVLDDATSAVDARVEHEIHDALRSVMSGRTTLLIAHRQSTLQLADRIAVLDAGRLVDTGTHEELVGRCELYRRLLADPGELGGVDRDPAGLETDADAHGPGPAADPWAPAPGATGARESDTPGATPELLAQVAALPPATGTPDIDEERAARPEESYGLRRLLGGLGRPLLLALLLVVADAAASLLLPVLIRHGIDEGVQQAALGAVWAAAGLALAVVLAQWAAQHGAIRAVGRTGERALYSLRVKIFAHLQRLGLDYYERELTGRLMTRMTTDVDALTTFLQTGLTQALVAVLTFFGILVVLVVIDSHLALVVLATLVPLVVGTVFFRRHSVRAYELARERVGGVNADLQESVAGLRMVQAFRRERDGYERFTARSDGYRQARVHGQWLISVYFPFVQLLATLATAGVLIVGAGRVADGTLTAGALVAYLLYIELFFAPVQQLSQVFDGYQQALVSLRRIQELLREPTTTPPAASPRPVSSLRGEVTFDDVGFAYADGTEALAGVRLRIPAGQTVAFVGETGAGKSTLVKLVARFYDPTRGAVLVDGTDLRDLDLAEYRHRLGVVPQEPYLFAGTVREAIAYGRPDATDAEVEAAARAVGAHGMIAALAGGYHYQVGERGRNLSAGQRQLIALARAELVRPDILLLDEATAALDLATEAAVNRATDRLAGSRTTLVVAHRLTTAARADRVVVLDGGRVAEDGSHAELLAANGRYARLWRTYAGEPATSPG</sequence>
<dbReference type="SUPFAM" id="SSF52540">
    <property type="entry name" value="P-loop containing nucleoside triphosphate hydrolases"/>
    <property type="match status" value="2"/>
</dbReference>
<dbReference type="Gene3D" id="3.40.50.300">
    <property type="entry name" value="P-loop containing nucleotide triphosphate hydrolases"/>
    <property type="match status" value="2"/>
</dbReference>
<dbReference type="InterPro" id="IPR039421">
    <property type="entry name" value="Type_1_exporter"/>
</dbReference>